<dbReference type="PANTHER" id="PTHR42954:SF2">
    <property type="entry name" value="FE(2+) TRANSPORT PROTEIN A"/>
    <property type="match status" value="1"/>
</dbReference>
<sequence>MSKTVDDLTKGETGIIKNYTSKSEIAKRLREMGIVSGTPIELKGKAPLGYPIEVRIQGFNLALRKDEARAIELE</sequence>
<keyword evidence="1" id="KW-0408">Iron</keyword>
<accession>A0A2A2HFP8</accession>
<dbReference type="Pfam" id="PF04023">
    <property type="entry name" value="FeoA"/>
    <property type="match status" value="1"/>
</dbReference>
<dbReference type="Proteomes" id="UP000246004">
    <property type="component" value="Unassembled WGS sequence"/>
</dbReference>
<reference evidence="3 5" key="2">
    <citation type="journal article" date="2017" name="BMC Genomics">
        <title>Genomic analysis of methanogenic archaea reveals a shift towards energy conservation.</title>
        <authorList>
            <person name="Gilmore S.P."/>
            <person name="Henske J.K."/>
            <person name="Sexton J.A."/>
            <person name="Solomon K.V."/>
            <person name="Seppala S."/>
            <person name="Yoo J.I."/>
            <person name="Huyett L.M."/>
            <person name="Pressman A."/>
            <person name="Cogan J.Z."/>
            <person name="Kivenson V."/>
            <person name="Peng X."/>
            <person name="Tan Y."/>
            <person name="Valentine D.L."/>
            <person name="O'Malley M.A."/>
        </authorList>
    </citation>
    <scope>NUCLEOTIDE SEQUENCE [LARGE SCALE GENOMIC DNA]</scope>
    <source>
        <strain evidence="3 5">1R-7</strain>
    </source>
</reference>
<dbReference type="InterPro" id="IPR007167">
    <property type="entry name" value="Fe-transptr_FeoA-like"/>
</dbReference>
<evidence type="ECO:0000256" key="1">
    <source>
        <dbReference type="ARBA" id="ARBA00023004"/>
    </source>
</evidence>
<dbReference type="InterPro" id="IPR008988">
    <property type="entry name" value="Transcriptional_repressor_C"/>
</dbReference>
<dbReference type="InterPro" id="IPR038157">
    <property type="entry name" value="FeoA_core_dom"/>
</dbReference>
<comment type="caution">
    <text evidence="3">The sequence shown here is derived from an EMBL/GenBank/DDBJ whole genome shotgun (WGS) entry which is preliminary data.</text>
</comment>
<dbReference type="EMBL" id="LWMS01000020">
    <property type="protein sequence ID" value="PWL08314.1"/>
    <property type="molecule type" value="Genomic_DNA"/>
</dbReference>
<evidence type="ECO:0000313" key="3">
    <source>
        <dbReference type="EMBL" id="PAV08227.1"/>
    </source>
</evidence>
<dbReference type="PANTHER" id="PTHR42954">
    <property type="entry name" value="FE(2+) TRANSPORT PROTEIN A"/>
    <property type="match status" value="1"/>
</dbReference>
<dbReference type="SUPFAM" id="SSF50037">
    <property type="entry name" value="C-terminal domain of transcriptional repressors"/>
    <property type="match status" value="1"/>
</dbReference>
<dbReference type="Gene3D" id="2.30.30.90">
    <property type="match status" value="1"/>
</dbReference>
<gene>
    <name evidence="3" type="ORF">ASJ82_03275</name>
    <name evidence="4" type="ORF">MSCUN_07500</name>
</gene>
<dbReference type="EMBL" id="LMVN01000001">
    <property type="protein sequence ID" value="PAV08227.1"/>
    <property type="molecule type" value="Genomic_DNA"/>
</dbReference>
<keyword evidence="5" id="KW-1185">Reference proteome</keyword>
<reference evidence="4 6" key="1">
    <citation type="submission" date="2016-04" db="EMBL/GenBank/DDBJ databases">
        <title>Genome sequence of Methanosphaera cuniculi DSM 4103.</title>
        <authorList>
            <person name="Poehlein A."/>
            <person name="Seedorf H."/>
            <person name="Daniel R."/>
        </authorList>
    </citation>
    <scope>NUCLEOTIDE SEQUENCE [LARGE SCALE GENOMIC DNA]</scope>
    <source>
        <strain evidence="4 6">DSM 4103</strain>
    </source>
</reference>
<evidence type="ECO:0000259" key="2">
    <source>
        <dbReference type="SMART" id="SM00899"/>
    </source>
</evidence>
<name>A0A2A2HFP8_9EURY</name>
<dbReference type="AlphaFoldDB" id="A0A2A2HFP8"/>
<evidence type="ECO:0000313" key="5">
    <source>
        <dbReference type="Proteomes" id="UP000217528"/>
    </source>
</evidence>
<dbReference type="SMART" id="SM00899">
    <property type="entry name" value="FeoA"/>
    <property type="match status" value="1"/>
</dbReference>
<organism evidence="3 5">
    <name type="scientific">Methanosphaera cuniculi</name>
    <dbReference type="NCBI Taxonomy" id="1077256"/>
    <lineage>
        <taxon>Archaea</taxon>
        <taxon>Methanobacteriati</taxon>
        <taxon>Methanobacteriota</taxon>
        <taxon>Methanomada group</taxon>
        <taxon>Methanobacteria</taxon>
        <taxon>Methanobacteriales</taxon>
        <taxon>Methanobacteriaceae</taxon>
        <taxon>Methanosphaera</taxon>
    </lineage>
</organism>
<evidence type="ECO:0000313" key="6">
    <source>
        <dbReference type="Proteomes" id="UP000246004"/>
    </source>
</evidence>
<dbReference type="OrthoDB" id="87327at2157"/>
<dbReference type="Proteomes" id="UP000217528">
    <property type="component" value="Unassembled WGS sequence"/>
</dbReference>
<proteinExistence type="predicted"/>
<evidence type="ECO:0000313" key="4">
    <source>
        <dbReference type="EMBL" id="PWL08314.1"/>
    </source>
</evidence>
<protein>
    <submittedName>
        <fullName evidence="4">FeoA domain protein</fullName>
    </submittedName>
    <submittedName>
        <fullName evidence="3">Iron transporter FeoA</fullName>
    </submittedName>
</protein>
<dbReference type="RefSeq" id="WP_095607877.1">
    <property type="nucleotide sequence ID" value="NZ_LMVN01000001.1"/>
</dbReference>
<dbReference type="InterPro" id="IPR052713">
    <property type="entry name" value="FeoA"/>
</dbReference>
<feature type="domain" description="Ferrous iron transporter FeoA-like" evidence="2">
    <location>
        <begin position="3"/>
        <end position="74"/>
    </location>
</feature>
<dbReference type="GO" id="GO:0046914">
    <property type="term" value="F:transition metal ion binding"/>
    <property type="evidence" value="ECO:0007669"/>
    <property type="project" value="InterPro"/>
</dbReference>